<evidence type="ECO:0000259" key="1">
    <source>
        <dbReference type="PROSITE" id="PS51186"/>
    </source>
</evidence>
<dbReference type="InterPro" id="IPR051531">
    <property type="entry name" value="N-acetyltransferase"/>
</dbReference>
<gene>
    <name evidence="2" type="ORF">E0I26_07175</name>
</gene>
<dbReference type="InterPro" id="IPR000182">
    <property type="entry name" value="GNAT_dom"/>
</dbReference>
<evidence type="ECO:0000313" key="2">
    <source>
        <dbReference type="EMBL" id="TDE44913.1"/>
    </source>
</evidence>
<dbReference type="AlphaFoldDB" id="A0A4R5F8X8"/>
<dbReference type="Pfam" id="PF13302">
    <property type="entry name" value="Acetyltransf_3"/>
    <property type="match status" value="1"/>
</dbReference>
<evidence type="ECO:0000313" key="3">
    <source>
        <dbReference type="Proteomes" id="UP000294814"/>
    </source>
</evidence>
<dbReference type="GO" id="GO:0016747">
    <property type="term" value="F:acyltransferase activity, transferring groups other than amino-acyl groups"/>
    <property type="evidence" value="ECO:0007669"/>
    <property type="project" value="InterPro"/>
</dbReference>
<dbReference type="OrthoDB" id="9788916at2"/>
<dbReference type="Proteomes" id="UP000294814">
    <property type="component" value="Unassembled WGS sequence"/>
</dbReference>
<dbReference type="PROSITE" id="PS51186">
    <property type="entry name" value="GNAT"/>
    <property type="match status" value="1"/>
</dbReference>
<organism evidence="2 3">
    <name type="scientific">Flavobacterium rhamnosiphilum</name>
    <dbReference type="NCBI Taxonomy" id="2541724"/>
    <lineage>
        <taxon>Bacteria</taxon>
        <taxon>Pseudomonadati</taxon>
        <taxon>Bacteroidota</taxon>
        <taxon>Flavobacteriia</taxon>
        <taxon>Flavobacteriales</taxon>
        <taxon>Flavobacteriaceae</taxon>
        <taxon>Flavobacterium</taxon>
    </lineage>
</organism>
<keyword evidence="2" id="KW-0808">Transferase</keyword>
<dbReference type="InterPro" id="IPR016181">
    <property type="entry name" value="Acyl_CoA_acyltransferase"/>
</dbReference>
<sequence>MIVETDRLKIRNLALEDKKSLFEIYSDKEAMRFRGSKPFETIEEVVEMLNRTFQKLESKEEFRYAVDLKENNEIIGTFLIKPISENECEIGYSIGKNYWGRGYGKELVKGMLKYIKKLPFKTIVATSRKENISSIMLLESVGFKLFPEKEINNCRFFEYFLEQ</sequence>
<dbReference type="SUPFAM" id="SSF55729">
    <property type="entry name" value="Acyl-CoA N-acyltransferases (Nat)"/>
    <property type="match status" value="1"/>
</dbReference>
<dbReference type="EMBL" id="SMLG01000004">
    <property type="protein sequence ID" value="TDE44913.1"/>
    <property type="molecule type" value="Genomic_DNA"/>
</dbReference>
<dbReference type="Gene3D" id="3.40.630.30">
    <property type="match status" value="1"/>
</dbReference>
<name>A0A4R5F8X8_9FLAO</name>
<protein>
    <submittedName>
        <fullName evidence="2">N-acetyltransferase</fullName>
    </submittedName>
</protein>
<proteinExistence type="predicted"/>
<reference evidence="2 3" key="1">
    <citation type="submission" date="2019-03" db="EMBL/GenBank/DDBJ databases">
        <title>Novel species of Flavobacterium.</title>
        <authorList>
            <person name="Liu Q."/>
            <person name="Xin Y.-H."/>
        </authorList>
    </citation>
    <scope>NUCLEOTIDE SEQUENCE [LARGE SCALE GENOMIC DNA]</scope>
    <source>
        <strain evidence="2 3">LB3P52</strain>
    </source>
</reference>
<comment type="caution">
    <text evidence="2">The sequence shown here is derived from an EMBL/GenBank/DDBJ whole genome shotgun (WGS) entry which is preliminary data.</text>
</comment>
<accession>A0A4R5F8X8</accession>
<dbReference type="CDD" id="cd04301">
    <property type="entry name" value="NAT_SF"/>
    <property type="match status" value="1"/>
</dbReference>
<dbReference type="RefSeq" id="WP_131915809.1">
    <property type="nucleotide sequence ID" value="NZ_SMLG01000004.1"/>
</dbReference>
<dbReference type="PANTHER" id="PTHR43792:SF1">
    <property type="entry name" value="N-ACETYLTRANSFERASE DOMAIN-CONTAINING PROTEIN"/>
    <property type="match status" value="1"/>
</dbReference>
<keyword evidence="3" id="KW-1185">Reference proteome</keyword>
<dbReference type="PANTHER" id="PTHR43792">
    <property type="entry name" value="GNAT FAMILY, PUTATIVE (AFU_ORTHOLOGUE AFUA_3G00765)-RELATED-RELATED"/>
    <property type="match status" value="1"/>
</dbReference>
<feature type="domain" description="N-acetyltransferase" evidence="1">
    <location>
        <begin position="8"/>
        <end position="163"/>
    </location>
</feature>